<evidence type="ECO:0000313" key="3">
    <source>
        <dbReference type="EMBL" id="CAL4778318.1"/>
    </source>
</evidence>
<comment type="caution">
    <text evidence="2">The sequence shown here is derived from an EMBL/GenBank/DDBJ whole genome shotgun (WGS) entry which is preliminary data.</text>
</comment>
<evidence type="ECO:0000256" key="1">
    <source>
        <dbReference type="SAM" id="MobiDB-lite"/>
    </source>
</evidence>
<evidence type="ECO:0000313" key="4">
    <source>
        <dbReference type="Proteomes" id="UP001152797"/>
    </source>
</evidence>
<protein>
    <submittedName>
        <fullName evidence="2">Uncharacterized protein</fullName>
    </submittedName>
</protein>
<sequence length="847" mass="94236">MSSTLWEEQRVEAAEKPEQKSQQVPVQKRSSPPPTPSKKSPETKVPKTQELTVPTEAPPKMPAVTAVATPQNAPAPTMPTPALADPAALFASFMAFMQQQRQVQQQPMFAAPPAPPCSSFLTPEAKHAVASPLTREATRDTPPSEAAEAEANDANEEDDEGREEEQEGDGADVIVMPHGSKVISHDALRMRLRRLCEVKPKSKKCHVDVKTHDMWKNGGESREWLEIALTETLDKMGPSQKGQHKKLRVSWIDQYRDAIKSIVQYCERFPAALVRSWKYNNRVKEYFVETNTKQTVRQTEMQKRTVQELCEPIHAPGGPLQLVDETGMTPEPEKMGDKVLPDLVKFMDNVHQKMMTVHRMNGQLEITELTHINDRLTESFKLLAGLKAEISLMDEGADISPQLPGSIDSMDRCAKPAVMMKPPTFPEVNQAAATYVMVVSPFRLKGKISLTKDSAKKPCADLIALDPRFKLQVLADAKKLKSGKEPKEKPPKTERAVDGTGPSDAAVDLAWSYARGATWPEAGAMSTSKAPCNDIIKKATSTVDYDQRDGAKAAPCCPVLRDLYNAPEKHAEDIVSKVFGKHGLRLDVKLSYGKVGHDHAFPYITPESLVQTLERHGKLFKLLGFGREFDTLSKCGDKLEKFWSMYRPLHPTNEFFKLVDQGAMSPRCCVPIYFHGDEGTTYKKEDYRDNSEAYRQLLELVVRSVDEASRSDNPPFLQTYGMEIPWEEEAVFTRVLMCEADKTLFHKIDLFHTVTLGVGKSYAASCLTILQELMPGSSIEERLRELSSLFLEYCSEHGKTSYVQKIDRSLLGWIGSAEPTGGWSKGGLLLVGGNLSQHGPSEISCNA</sequence>
<feature type="region of interest" description="Disordered" evidence="1">
    <location>
        <begin position="1"/>
        <end position="64"/>
    </location>
</feature>
<feature type="region of interest" description="Disordered" evidence="1">
    <location>
        <begin position="127"/>
        <end position="173"/>
    </location>
</feature>
<dbReference type="AlphaFoldDB" id="A0A9P1CGL2"/>
<evidence type="ECO:0000313" key="2">
    <source>
        <dbReference type="EMBL" id="CAI3991006.1"/>
    </source>
</evidence>
<gene>
    <name evidence="2" type="ORF">C1SCF055_LOCUS17943</name>
</gene>
<dbReference type="EMBL" id="CAMXCT010001538">
    <property type="protein sequence ID" value="CAI3991006.1"/>
    <property type="molecule type" value="Genomic_DNA"/>
</dbReference>
<dbReference type="EMBL" id="CAMXCT020001538">
    <property type="protein sequence ID" value="CAL1144381.1"/>
    <property type="molecule type" value="Genomic_DNA"/>
</dbReference>
<feature type="compositionally biased region" description="Polar residues" evidence="1">
    <location>
        <begin position="20"/>
        <end position="29"/>
    </location>
</feature>
<feature type="region of interest" description="Disordered" evidence="1">
    <location>
        <begin position="480"/>
        <end position="501"/>
    </location>
</feature>
<proteinExistence type="predicted"/>
<feature type="compositionally biased region" description="Basic and acidic residues" evidence="1">
    <location>
        <begin position="480"/>
        <end position="497"/>
    </location>
</feature>
<reference evidence="2" key="1">
    <citation type="submission" date="2022-10" db="EMBL/GenBank/DDBJ databases">
        <authorList>
            <person name="Chen Y."/>
            <person name="Dougan E. K."/>
            <person name="Chan C."/>
            <person name="Rhodes N."/>
            <person name="Thang M."/>
        </authorList>
    </citation>
    <scope>NUCLEOTIDE SEQUENCE</scope>
</reference>
<accession>A0A9P1CGL2</accession>
<dbReference type="EMBL" id="CAMXCT030001538">
    <property type="protein sequence ID" value="CAL4778318.1"/>
    <property type="molecule type" value="Genomic_DNA"/>
</dbReference>
<dbReference type="Proteomes" id="UP001152797">
    <property type="component" value="Unassembled WGS sequence"/>
</dbReference>
<keyword evidence="4" id="KW-1185">Reference proteome</keyword>
<name>A0A9P1CGL2_9DINO</name>
<reference evidence="3 4" key="2">
    <citation type="submission" date="2024-05" db="EMBL/GenBank/DDBJ databases">
        <authorList>
            <person name="Chen Y."/>
            <person name="Shah S."/>
            <person name="Dougan E. K."/>
            <person name="Thang M."/>
            <person name="Chan C."/>
        </authorList>
    </citation>
    <scope>NUCLEOTIDE SEQUENCE [LARGE SCALE GENOMIC DNA]</scope>
</reference>
<dbReference type="OrthoDB" id="419369at2759"/>
<organism evidence="2">
    <name type="scientific">Cladocopium goreaui</name>
    <dbReference type="NCBI Taxonomy" id="2562237"/>
    <lineage>
        <taxon>Eukaryota</taxon>
        <taxon>Sar</taxon>
        <taxon>Alveolata</taxon>
        <taxon>Dinophyceae</taxon>
        <taxon>Suessiales</taxon>
        <taxon>Symbiodiniaceae</taxon>
        <taxon>Cladocopium</taxon>
    </lineage>
</organism>
<feature type="compositionally biased region" description="Basic and acidic residues" evidence="1">
    <location>
        <begin position="7"/>
        <end position="19"/>
    </location>
</feature>
<feature type="compositionally biased region" description="Acidic residues" evidence="1">
    <location>
        <begin position="147"/>
        <end position="170"/>
    </location>
</feature>